<dbReference type="InterPro" id="IPR037923">
    <property type="entry name" value="HTH-like"/>
</dbReference>
<gene>
    <name evidence="5" type="ORF">GCM10023231_02060</name>
</gene>
<dbReference type="PANTHER" id="PTHR43280">
    <property type="entry name" value="ARAC-FAMILY TRANSCRIPTIONAL REGULATOR"/>
    <property type="match status" value="1"/>
</dbReference>
<evidence type="ECO:0000256" key="3">
    <source>
        <dbReference type="ARBA" id="ARBA00023163"/>
    </source>
</evidence>
<dbReference type="SUPFAM" id="SSF46689">
    <property type="entry name" value="Homeodomain-like"/>
    <property type="match status" value="1"/>
</dbReference>
<accession>A0ABP9ACI0</accession>
<sequence length="286" mass="33062">MRKRQSVPVHLLKERSPLGIDIRYLDSQMDREVSTTDAHRDDHYIFIFLEKGTAHFVIDFKEFHVAGPLVLCILPGQVHHILSHSRASGWFLAAETTFVPIEHRKVFEHQMFTPINTLSAVLFNLCQQSLQLIDQYVSSINKDLPYNKDILSSSISTFTGFIVEATNIQQTQQATYNSRASTILTSFREVLSIHFSTLKKPSDYASLLCLSPAYLNEAIKQATGFSVTYWIRNEIILEAKRLLFYTDMTVKEIAQQLGYTDYAYFTRLFKQDTKRSPTQFRKEHHK</sequence>
<dbReference type="InterPro" id="IPR020449">
    <property type="entry name" value="Tscrpt_reg_AraC-type_HTH"/>
</dbReference>
<feature type="domain" description="HTH araC/xylS-type" evidence="4">
    <location>
        <begin position="185"/>
        <end position="283"/>
    </location>
</feature>
<dbReference type="RefSeq" id="WP_345229822.1">
    <property type="nucleotide sequence ID" value="NZ_BAABIQ010000002.1"/>
</dbReference>
<dbReference type="PRINTS" id="PR00032">
    <property type="entry name" value="HTHARAC"/>
</dbReference>
<comment type="caution">
    <text evidence="5">The sequence shown here is derived from an EMBL/GenBank/DDBJ whole genome shotgun (WGS) entry which is preliminary data.</text>
</comment>
<dbReference type="SMART" id="SM00342">
    <property type="entry name" value="HTH_ARAC"/>
    <property type="match status" value="1"/>
</dbReference>
<dbReference type="Proteomes" id="UP001501411">
    <property type="component" value="Unassembled WGS sequence"/>
</dbReference>
<keyword evidence="6" id="KW-1185">Reference proteome</keyword>
<dbReference type="InterPro" id="IPR018060">
    <property type="entry name" value="HTH_AraC"/>
</dbReference>
<dbReference type="InterPro" id="IPR009057">
    <property type="entry name" value="Homeodomain-like_sf"/>
</dbReference>
<protein>
    <submittedName>
        <fullName evidence="5">AraC family transcriptional regulator</fullName>
    </submittedName>
</protein>
<evidence type="ECO:0000313" key="6">
    <source>
        <dbReference type="Proteomes" id="UP001501411"/>
    </source>
</evidence>
<dbReference type="PROSITE" id="PS01124">
    <property type="entry name" value="HTH_ARAC_FAMILY_2"/>
    <property type="match status" value="1"/>
</dbReference>
<evidence type="ECO:0000256" key="2">
    <source>
        <dbReference type="ARBA" id="ARBA00023125"/>
    </source>
</evidence>
<dbReference type="Gene3D" id="1.10.10.60">
    <property type="entry name" value="Homeodomain-like"/>
    <property type="match status" value="1"/>
</dbReference>
<reference evidence="6" key="1">
    <citation type="journal article" date="2019" name="Int. J. Syst. Evol. Microbiol.">
        <title>The Global Catalogue of Microorganisms (GCM) 10K type strain sequencing project: providing services to taxonomists for standard genome sequencing and annotation.</title>
        <authorList>
            <consortium name="The Broad Institute Genomics Platform"/>
            <consortium name="The Broad Institute Genome Sequencing Center for Infectious Disease"/>
            <person name="Wu L."/>
            <person name="Ma J."/>
        </authorList>
    </citation>
    <scope>NUCLEOTIDE SEQUENCE [LARGE SCALE GENOMIC DNA]</scope>
    <source>
        <strain evidence="6">JCM 18200</strain>
    </source>
</reference>
<name>A0ABP9ACI0_9SPHI</name>
<evidence type="ECO:0000259" key="4">
    <source>
        <dbReference type="PROSITE" id="PS01124"/>
    </source>
</evidence>
<dbReference type="EMBL" id="BAABIQ010000002">
    <property type="protein sequence ID" value="GAA4778996.1"/>
    <property type="molecule type" value="Genomic_DNA"/>
</dbReference>
<dbReference type="InterPro" id="IPR003313">
    <property type="entry name" value="AraC-bd"/>
</dbReference>
<dbReference type="SUPFAM" id="SSF51215">
    <property type="entry name" value="Regulatory protein AraC"/>
    <property type="match status" value="1"/>
</dbReference>
<keyword evidence="1" id="KW-0805">Transcription regulation</keyword>
<proteinExistence type="predicted"/>
<dbReference type="Pfam" id="PF12833">
    <property type="entry name" value="HTH_18"/>
    <property type="match status" value="1"/>
</dbReference>
<organism evidence="5 6">
    <name type="scientific">Olivibacter ginsenosidimutans</name>
    <dbReference type="NCBI Taxonomy" id="1176537"/>
    <lineage>
        <taxon>Bacteria</taxon>
        <taxon>Pseudomonadati</taxon>
        <taxon>Bacteroidota</taxon>
        <taxon>Sphingobacteriia</taxon>
        <taxon>Sphingobacteriales</taxon>
        <taxon>Sphingobacteriaceae</taxon>
        <taxon>Olivibacter</taxon>
    </lineage>
</organism>
<dbReference type="PANTHER" id="PTHR43280:SF28">
    <property type="entry name" value="HTH-TYPE TRANSCRIPTIONAL ACTIVATOR RHAS"/>
    <property type="match status" value="1"/>
</dbReference>
<dbReference type="Pfam" id="PF02311">
    <property type="entry name" value="AraC_binding"/>
    <property type="match status" value="1"/>
</dbReference>
<keyword evidence="2" id="KW-0238">DNA-binding</keyword>
<evidence type="ECO:0000256" key="1">
    <source>
        <dbReference type="ARBA" id="ARBA00023015"/>
    </source>
</evidence>
<evidence type="ECO:0000313" key="5">
    <source>
        <dbReference type="EMBL" id="GAA4778996.1"/>
    </source>
</evidence>
<keyword evidence="3" id="KW-0804">Transcription</keyword>